<evidence type="ECO:0000259" key="7">
    <source>
        <dbReference type="Pfam" id="PF12295"/>
    </source>
</evidence>
<evidence type="ECO:0000256" key="3">
    <source>
        <dbReference type="ARBA" id="ARBA00023242"/>
    </source>
</evidence>
<proteinExistence type="evidence at transcript level"/>
<dbReference type="SUPFAM" id="SSF48371">
    <property type="entry name" value="ARM repeat"/>
    <property type="match status" value="2"/>
</dbReference>
<feature type="region of interest" description="Disordered" evidence="5">
    <location>
        <begin position="1203"/>
        <end position="1249"/>
    </location>
</feature>
<protein>
    <submittedName>
        <fullName evidence="8">Symplekin</fullName>
    </submittedName>
</protein>
<feature type="compositionally biased region" description="Basic and acidic residues" evidence="5">
    <location>
        <begin position="1358"/>
        <end position="1378"/>
    </location>
</feature>
<organism evidence="8">
    <name type="scientific">Phallusia mammillata</name>
    <dbReference type="NCBI Taxonomy" id="59560"/>
    <lineage>
        <taxon>Eukaryota</taxon>
        <taxon>Metazoa</taxon>
        <taxon>Chordata</taxon>
        <taxon>Tunicata</taxon>
        <taxon>Ascidiacea</taxon>
        <taxon>Phlebobranchia</taxon>
        <taxon>Ascidiidae</taxon>
        <taxon>Phallusia</taxon>
    </lineage>
</organism>
<feature type="domain" description="Symplekin/Pta1 N-terminal" evidence="6">
    <location>
        <begin position="133"/>
        <end position="354"/>
    </location>
</feature>
<keyword evidence="4" id="KW-0175">Coiled coil</keyword>
<dbReference type="InterPro" id="IPR021850">
    <property type="entry name" value="Symplekin/Pta1"/>
</dbReference>
<keyword evidence="2" id="KW-0507">mRNA processing</keyword>
<evidence type="ECO:0000256" key="1">
    <source>
        <dbReference type="ARBA" id="ARBA00004123"/>
    </source>
</evidence>
<dbReference type="Pfam" id="PF12295">
    <property type="entry name" value="Symplekin_C"/>
    <property type="match status" value="1"/>
</dbReference>
<feature type="compositionally biased region" description="Basic and acidic residues" evidence="5">
    <location>
        <begin position="356"/>
        <end position="389"/>
    </location>
</feature>
<dbReference type="GO" id="GO:0005847">
    <property type="term" value="C:mRNA cleavage and polyadenylation specificity factor complex"/>
    <property type="evidence" value="ECO:0007669"/>
    <property type="project" value="TreeGrafter"/>
</dbReference>
<name>A0A6F9DTJ0_9ASCI</name>
<dbReference type="InterPro" id="IPR011989">
    <property type="entry name" value="ARM-like"/>
</dbReference>
<feature type="coiled-coil region" evidence="4">
    <location>
        <begin position="503"/>
        <end position="532"/>
    </location>
</feature>
<dbReference type="InterPro" id="IPR022075">
    <property type="entry name" value="Symplekin_C"/>
</dbReference>
<feature type="compositionally biased region" description="Basic and acidic residues" evidence="5">
    <location>
        <begin position="1"/>
        <end position="29"/>
    </location>
</feature>
<dbReference type="Pfam" id="PF11935">
    <property type="entry name" value="SYMPK_PTA1_N"/>
    <property type="match status" value="1"/>
</dbReference>
<feature type="compositionally biased region" description="Polar residues" evidence="5">
    <location>
        <begin position="408"/>
        <end position="429"/>
    </location>
</feature>
<sequence>MDPRVSRGGDPRNRRQKEPLSSRSAKEFAADDAEKEEKISTFDMVINLLNQASMAKKDSEKVEKLQQVQELVINKQPELLDNFTDEVVAFQADRSSDVRKFVVGFMEEACKKEQELLSKLLSNFYMLLVDDNVNVLKKVIQSSTQLYRLSIQWVSSSKASKELLEASWKTVCDIQDTIFQMLDSENDGVRTQSVKFVEKVVLTLSERQRYSEIPKKVESYSSLDQIPNNNPVLIKADLVTLCQKALQKMLEFVSSPAISSVNLMAAMGTLTTIAKQRPQFMASAVEAFEMLHANLPPTLAKTQVTSVRKHLKMQLMNLLRHAGSTEFHLQITNLLYDLGTNATEIARNMPKPSAVAKDKKSIARKRSPLEASKELGAEKSSKKPKMELKEDYEEDVYGDEDKPGGSGTQVSQEEAKATSSRSVKPQHQASAIDITADELVPLLNPENVANLVLLSMVMLPDKIPDAFQASYTPIESAGTMEQIMHLARLLATQMTAVGIGSGIQQAAEMQAEEEAKKQMEKEKQEMELEKSKPSVPIQTVIGGTTASEEIKEPEEVIVEKKISLEPVQPIVPSKGLQRRMQGFHLASITKPLSLDAKDRIIKMSVLRVLKSERSAIAGGVHHRWQKVLTSLVAQFGGDLHRSLAKFILSDLRNRSQLAFQWLYEEFNIFLENSRGPNDRAAQENYDACLTGLLQGLLEKQDAREGLFTKLVLQAPLLTENVVRLIKTYCEDERRSHAGLLLVKELIAKRPPRKMQFVRVLLDLGSNRVEKVRKQAIQITKKLYENRNLQEFIEQHAVTSLSYLTQKEPPENLLPPNSEGQEKAWTEDAMKQSMSLFLALLPQNHSLIHKLADVYVEANADIKRVVLRALEAPVHGMGMASPELLRMVEGCPKGAETLVTRMLHILTDREHPSSDLVYRVRELYQKRVPDVRFLIPVLNGLEKHEVLLALPKLIRLNPPVVKGVFNRLLGVQRHHDSEPSVSALSPVELLVALHNIDPSKADVKCVIKATSLCFAEKAVYTSEVLVTVINQLVEQETMPTLLMRTVIQALITYPRLSGFVMNVLQRLILKRVWEQTKVWEGFVRCCQRMKPQSFQVLLQLPPAQLSNVFETLTDLREPLLQYVNKFTPQQRQHISPAIISVLESTPEQRKAELAAIENQRLLEEMRVREREAQQRVAHEWERQEQEQRKKQEEASAQIEMIKKQAEIDQESERRVQEQKERAKALADFQQKGVKDEPQDGEDAFPAMDTTPADASGVTALPSDAMDTLPASTGNLSTAVSETLTDTKPVVVSTDQASSVAPATSQVTLQPSILPQLTQAPPSTIIIPPGLTIPYGIPPPNVIIPPPGVISQQFVQPIQEVKREQRSPTPTQDERPEEKS</sequence>
<feature type="region of interest" description="Disordered" evidence="5">
    <location>
        <begin position="1"/>
        <end position="35"/>
    </location>
</feature>
<feature type="domain" description="Symplekin C-terminal" evidence="7">
    <location>
        <begin position="929"/>
        <end position="1110"/>
    </location>
</feature>
<gene>
    <name evidence="8" type="primary">Sympk</name>
</gene>
<reference evidence="8" key="1">
    <citation type="submission" date="2020-04" db="EMBL/GenBank/DDBJ databases">
        <authorList>
            <person name="Neveu A P."/>
        </authorList>
    </citation>
    <scope>NUCLEOTIDE SEQUENCE</scope>
    <source>
        <tissue evidence="8">Whole embryo</tissue>
    </source>
</reference>
<evidence type="ECO:0000313" key="8">
    <source>
        <dbReference type="EMBL" id="CAB3266754.1"/>
    </source>
</evidence>
<dbReference type="InterPro" id="IPR032460">
    <property type="entry name" value="Symplekin/Pta1_N"/>
</dbReference>
<keyword evidence="3" id="KW-0539">Nucleus</keyword>
<dbReference type="InterPro" id="IPR016024">
    <property type="entry name" value="ARM-type_fold"/>
</dbReference>
<dbReference type="Gene3D" id="1.25.10.10">
    <property type="entry name" value="Leucine-rich Repeat Variant"/>
    <property type="match status" value="1"/>
</dbReference>
<feature type="region of interest" description="Disordered" evidence="5">
    <location>
        <begin position="349"/>
        <end position="429"/>
    </location>
</feature>
<evidence type="ECO:0000256" key="4">
    <source>
        <dbReference type="SAM" id="Coils"/>
    </source>
</evidence>
<evidence type="ECO:0000256" key="5">
    <source>
        <dbReference type="SAM" id="MobiDB-lite"/>
    </source>
</evidence>
<dbReference type="GO" id="GO:0006397">
    <property type="term" value="P:mRNA processing"/>
    <property type="evidence" value="ECO:0007669"/>
    <property type="project" value="UniProtKB-KW"/>
</dbReference>
<dbReference type="PANTHER" id="PTHR15245">
    <property type="entry name" value="SYMPLEKIN-RELATED"/>
    <property type="match status" value="1"/>
</dbReference>
<feature type="region of interest" description="Disordered" evidence="5">
    <location>
        <begin position="1352"/>
        <end position="1378"/>
    </location>
</feature>
<accession>A0A6F9DTJ0</accession>
<comment type="subcellular location">
    <subcellularLocation>
        <location evidence="1">Nucleus</location>
    </subcellularLocation>
</comment>
<dbReference type="EMBL" id="LR790892">
    <property type="protein sequence ID" value="CAB3266754.1"/>
    <property type="molecule type" value="mRNA"/>
</dbReference>
<evidence type="ECO:0000256" key="2">
    <source>
        <dbReference type="ARBA" id="ARBA00022664"/>
    </source>
</evidence>
<feature type="compositionally biased region" description="Basic and acidic residues" evidence="5">
    <location>
        <begin position="1203"/>
        <end position="1223"/>
    </location>
</feature>
<dbReference type="PANTHER" id="PTHR15245:SF20">
    <property type="entry name" value="SYMPLEKIN"/>
    <property type="match status" value="1"/>
</dbReference>
<evidence type="ECO:0000259" key="6">
    <source>
        <dbReference type="Pfam" id="PF11935"/>
    </source>
</evidence>